<sequence length="68" mass="7543">MVQERKKTSLFLDPMGVLLNSCEGVAYTPRELGICPHSRAKEFGAQWCGSGVNETDSIVMLRGKTERL</sequence>
<dbReference type="InParanoid" id="A0A0C2XQ32"/>
<accession>A0A0C2XQ32</accession>
<keyword evidence="2" id="KW-1185">Reference proteome</keyword>
<dbReference type="EMBL" id="KN818222">
    <property type="protein sequence ID" value="KIL71746.1"/>
    <property type="molecule type" value="Genomic_DNA"/>
</dbReference>
<name>A0A0C2XQ32_AMAMK</name>
<gene>
    <name evidence="1" type="ORF">M378DRAFT_241866</name>
</gene>
<dbReference type="HOGENOM" id="CLU_2793424_0_0_1"/>
<proteinExistence type="predicted"/>
<evidence type="ECO:0000313" key="2">
    <source>
        <dbReference type="Proteomes" id="UP000054549"/>
    </source>
</evidence>
<dbReference type="Proteomes" id="UP000054549">
    <property type="component" value="Unassembled WGS sequence"/>
</dbReference>
<organism evidence="1 2">
    <name type="scientific">Amanita muscaria (strain Koide BX008)</name>
    <dbReference type="NCBI Taxonomy" id="946122"/>
    <lineage>
        <taxon>Eukaryota</taxon>
        <taxon>Fungi</taxon>
        <taxon>Dikarya</taxon>
        <taxon>Basidiomycota</taxon>
        <taxon>Agaricomycotina</taxon>
        <taxon>Agaricomycetes</taxon>
        <taxon>Agaricomycetidae</taxon>
        <taxon>Agaricales</taxon>
        <taxon>Pluteineae</taxon>
        <taxon>Amanitaceae</taxon>
        <taxon>Amanita</taxon>
    </lineage>
</organism>
<dbReference type="AlphaFoldDB" id="A0A0C2XQ32"/>
<reference evidence="1 2" key="1">
    <citation type="submission" date="2014-04" db="EMBL/GenBank/DDBJ databases">
        <title>Evolutionary Origins and Diversification of the Mycorrhizal Mutualists.</title>
        <authorList>
            <consortium name="DOE Joint Genome Institute"/>
            <consortium name="Mycorrhizal Genomics Consortium"/>
            <person name="Kohler A."/>
            <person name="Kuo A."/>
            <person name="Nagy L.G."/>
            <person name="Floudas D."/>
            <person name="Copeland A."/>
            <person name="Barry K.W."/>
            <person name="Cichocki N."/>
            <person name="Veneault-Fourrey C."/>
            <person name="LaButti K."/>
            <person name="Lindquist E.A."/>
            <person name="Lipzen A."/>
            <person name="Lundell T."/>
            <person name="Morin E."/>
            <person name="Murat C."/>
            <person name="Riley R."/>
            <person name="Ohm R."/>
            <person name="Sun H."/>
            <person name="Tunlid A."/>
            <person name="Henrissat B."/>
            <person name="Grigoriev I.V."/>
            <person name="Hibbett D.S."/>
            <person name="Martin F."/>
        </authorList>
    </citation>
    <scope>NUCLEOTIDE SEQUENCE [LARGE SCALE GENOMIC DNA]</scope>
    <source>
        <strain evidence="1 2">Koide BX008</strain>
    </source>
</reference>
<evidence type="ECO:0000313" key="1">
    <source>
        <dbReference type="EMBL" id="KIL71746.1"/>
    </source>
</evidence>
<protein>
    <submittedName>
        <fullName evidence="1">Uncharacterized protein</fullName>
    </submittedName>
</protein>